<dbReference type="EMBL" id="UOEK01000140">
    <property type="protein sequence ID" value="VAV98380.1"/>
    <property type="molecule type" value="Genomic_DNA"/>
</dbReference>
<evidence type="ECO:0000256" key="2">
    <source>
        <dbReference type="ARBA" id="ARBA00022898"/>
    </source>
</evidence>
<reference evidence="3" key="1">
    <citation type="submission" date="2018-06" db="EMBL/GenBank/DDBJ databases">
        <authorList>
            <person name="Zhirakovskaya E."/>
        </authorList>
    </citation>
    <scope>NUCLEOTIDE SEQUENCE</scope>
</reference>
<dbReference type="EC" id="2.5.1.49" evidence="3"/>
<dbReference type="GO" id="GO:0005737">
    <property type="term" value="C:cytoplasm"/>
    <property type="evidence" value="ECO:0007669"/>
    <property type="project" value="TreeGrafter"/>
</dbReference>
<dbReference type="PANTHER" id="PTHR11808:SF80">
    <property type="entry name" value="CYSTATHIONINE GAMMA-LYASE"/>
    <property type="match status" value="1"/>
</dbReference>
<dbReference type="GO" id="GO:0003961">
    <property type="term" value="F:O-acetylhomoserine aminocarboxypropyltransferase activity"/>
    <property type="evidence" value="ECO:0007669"/>
    <property type="project" value="UniProtKB-EC"/>
</dbReference>
<dbReference type="GO" id="GO:0003962">
    <property type="term" value="F:cystathionine gamma-synthase activity"/>
    <property type="evidence" value="ECO:0007669"/>
    <property type="project" value="UniProtKB-EC"/>
</dbReference>
<protein>
    <submittedName>
        <fullName evidence="3">O-acetylhomoserine sulfhydrylase / O-succinylhomoserine sulfhydrylase</fullName>
        <ecNumber evidence="3">2.5.1.48</ecNumber>
        <ecNumber evidence="3">2.5.1.49</ecNumber>
    </submittedName>
</protein>
<dbReference type="InterPro" id="IPR000277">
    <property type="entry name" value="Cys/Met-Metab_PyrdxlP-dep_enz"/>
</dbReference>
<accession>A0A3B0RXU1</accession>
<keyword evidence="2" id="KW-0663">Pyridoxal phosphate</keyword>
<dbReference type="Gene3D" id="3.40.640.10">
    <property type="entry name" value="Type I PLP-dependent aspartate aminotransferase-like (Major domain)"/>
    <property type="match status" value="1"/>
</dbReference>
<dbReference type="GO" id="GO:0019346">
    <property type="term" value="P:transsulfuration"/>
    <property type="evidence" value="ECO:0007669"/>
    <property type="project" value="InterPro"/>
</dbReference>
<dbReference type="GO" id="GO:0016846">
    <property type="term" value="F:carbon-sulfur lyase activity"/>
    <property type="evidence" value="ECO:0007669"/>
    <property type="project" value="TreeGrafter"/>
</dbReference>
<dbReference type="PANTHER" id="PTHR11808">
    <property type="entry name" value="TRANS-SULFURATION ENZYME FAMILY MEMBER"/>
    <property type="match status" value="1"/>
</dbReference>
<dbReference type="InterPro" id="IPR015421">
    <property type="entry name" value="PyrdxlP-dep_Trfase_major"/>
</dbReference>
<gene>
    <name evidence="3" type="ORF">MNBD_ACTINO02-702</name>
</gene>
<keyword evidence="3" id="KW-0808">Transferase</keyword>
<dbReference type="EC" id="2.5.1.48" evidence="3"/>
<organism evidence="3">
    <name type="scientific">hydrothermal vent metagenome</name>
    <dbReference type="NCBI Taxonomy" id="652676"/>
    <lineage>
        <taxon>unclassified sequences</taxon>
        <taxon>metagenomes</taxon>
        <taxon>ecological metagenomes</taxon>
    </lineage>
</organism>
<feature type="non-terminal residue" evidence="3">
    <location>
        <position position="246"/>
    </location>
</feature>
<dbReference type="SUPFAM" id="SSF53383">
    <property type="entry name" value="PLP-dependent transferases"/>
    <property type="match status" value="1"/>
</dbReference>
<dbReference type="InterPro" id="IPR015424">
    <property type="entry name" value="PyrdxlP-dep_Trfase"/>
</dbReference>
<dbReference type="AlphaFoldDB" id="A0A3B0RXU1"/>
<evidence type="ECO:0000256" key="1">
    <source>
        <dbReference type="ARBA" id="ARBA00001933"/>
    </source>
</evidence>
<proteinExistence type="predicted"/>
<evidence type="ECO:0000313" key="3">
    <source>
        <dbReference type="EMBL" id="VAV98380.1"/>
    </source>
</evidence>
<dbReference type="Pfam" id="PF01053">
    <property type="entry name" value="Cys_Met_Meta_PP"/>
    <property type="match status" value="1"/>
</dbReference>
<name>A0A3B0RXU1_9ZZZZ</name>
<dbReference type="GO" id="GO:0030170">
    <property type="term" value="F:pyridoxal phosphate binding"/>
    <property type="evidence" value="ECO:0007669"/>
    <property type="project" value="InterPro"/>
</dbReference>
<dbReference type="FunFam" id="3.40.640.10:FF:000046">
    <property type="entry name" value="Cystathionine gamma-lyase"/>
    <property type="match status" value="1"/>
</dbReference>
<sequence>MSSSSSFDSHDDHPWRPATLQVRGGLSRSTFDETSEGLFLTSGYVYGSAAEAQAAFEGDIDRYIYSRYGNPTVGVFEERLRLIEGAEACKATATGMAAVFSALACQLNAGDRVVASRALFGSCKVVISDILTRWGIETVLVDGTNLDAWERELQTPTDVVFFESPSNPTLEIIDIAAVSERAHAAGATVVVDNVFASPVTQSPLTLGADIVVYSTTKHIDGQGRTLGGAVLASQQFIDDHFQLFYR</sequence>
<comment type="cofactor">
    <cofactor evidence="1">
        <name>pyridoxal 5'-phosphate</name>
        <dbReference type="ChEBI" id="CHEBI:597326"/>
    </cofactor>
</comment>